<evidence type="ECO:0000313" key="5">
    <source>
        <dbReference type="Proteomes" id="UP000654913"/>
    </source>
</evidence>
<dbReference type="InterPro" id="IPR020904">
    <property type="entry name" value="Sc_DH/Rdtase_CS"/>
</dbReference>
<dbReference type="InterPro" id="IPR002347">
    <property type="entry name" value="SDR_fam"/>
</dbReference>
<evidence type="ECO:0000256" key="2">
    <source>
        <dbReference type="ARBA" id="ARBA00022857"/>
    </source>
</evidence>
<dbReference type="KEGG" id="apuu:APUU_10508A"/>
<gene>
    <name evidence="4" type="ORF">APUU_10508A</name>
</gene>
<dbReference type="GO" id="GO:0044550">
    <property type="term" value="P:secondary metabolite biosynthetic process"/>
    <property type="evidence" value="ECO:0007669"/>
    <property type="project" value="UniProtKB-ARBA"/>
</dbReference>
<reference evidence="4" key="2">
    <citation type="submission" date="2021-02" db="EMBL/GenBank/DDBJ databases">
        <title>Aspergillus puulaauensis MK2 genome sequence.</title>
        <authorList>
            <person name="Futagami T."/>
            <person name="Mori K."/>
            <person name="Kadooka C."/>
            <person name="Tanaka T."/>
        </authorList>
    </citation>
    <scope>NUCLEOTIDE SEQUENCE</scope>
    <source>
        <strain evidence="4">MK2</strain>
    </source>
</reference>
<evidence type="ECO:0000256" key="3">
    <source>
        <dbReference type="ARBA" id="ARBA00023002"/>
    </source>
</evidence>
<comment type="similarity">
    <text evidence="1">Belongs to the short-chain dehydrogenases/reductases (SDR) family.</text>
</comment>
<dbReference type="EMBL" id="AP024443">
    <property type="protein sequence ID" value="BCS17680.1"/>
    <property type="molecule type" value="Genomic_DNA"/>
</dbReference>
<dbReference type="GeneID" id="64967685"/>
<accession>A0A7R8AHK3</accession>
<dbReference type="GO" id="GO:0016616">
    <property type="term" value="F:oxidoreductase activity, acting on the CH-OH group of donors, NAD or NADP as acceptor"/>
    <property type="evidence" value="ECO:0007669"/>
    <property type="project" value="TreeGrafter"/>
</dbReference>
<protein>
    <submittedName>
        <fullName evidence="4">Uncharacterized protein</fullName>
    </submittedName>
</protein>
<evidence type="ECO:0000313" key="4">
    <source>
        <dbReference type="EMBL" id="BCS17680.1"/>
    </source>
</evidence>
<dbReference type="PROSITE" id="PS00061">
    <property type="entry name" value="ADH_SHORT"/>
    <property type="match status" value="1"/>
</dbReference>
<sequence>MYEDLRGKVVLLTGIGQTGDPTMWGNGAATAKVFACEAGAKVFGCDLHITAANHTKKRLEDEDGGGTCDVMAADVTNAAQVKGFVQACMEKHDMSSKSSPLQSEDIADSTFCLCFLLGRIDILVNNVGRSEPGGPAEIDEPTWDKQTDIHLKSVYLTCHEVLPIMEKQASGVIINISSVAGLRYIGKPQVAYAASKAAINQFTKTTAVLYARKGVRLNTVVPGLMHTPLIGYLAGKYAGGDLQGLIEKRNHQVPMGIMGDGFDVANTVAFLASEKARYIVGQKIVVDGGITSTTP</sequence>
<dbReference type="Proteomes" id="UP000654913">
    <property type="component" value="Chromosome 1"/>
</dbReference>
<dbReference type="PANTHER" id="PTHR42760">
    <property type="entry name" value="SHORT-CHAIN DEHYDROGENASES/REDUCTASES FAMILY MEMBER"/>
    <property type="match status" value="1"/>
</dbReference>
<reference evidence="4" key="1">
    <citation type="submission" date="2021-01" db="EMBL/GenBank/DDBJ databases">
        <authorList>
            <consortium name="Aspergillus puulaauensis MK2 genome sequencing consortium"/>
            <person name="Kazuki M."/>
            <person name="Futagami T."/>
        </authorList>
    </citation>
    <scope>NUCLEOTIDE SEQUENCE</scope>
    <source>
        <strain evidence="4">MK2</strain>
    </source>
</reference>
<dbReference type="Pfam" id="PF13561">
    <property type="entry name" value="adh_short_C2"/>
    <property type="match status" value="1"/>
</dbReference>
<dbReference type="Gene3D" id="3.40.50.720">
    <property type="entry name" value="NAD(P)-binding Rossmann-like Domain"/>
    <property type="match status" value="1"/>
</dbReference>
<dbReference type="FunFam" id="3.40.50.720:FF:000084">
    <property type="entry name" value="Short-chain dehydrogenase reductase"/>
    <property type="match status" value="1"/>
</dbReference>
<dbReference type="CDD" id="cd05233">
    <property type="entry name" value="SDR_c"/>
    <property type="match status" value="1"/>
</dbReference>
<keyword evidence="5" id="KW-1185">Reference proteome</keyword>
<evidence type="ECO:0000256" key="1">
    <source>
        <dbReference type="ARBA" id="ARBA00006484"/>
    </source>
</evidence>
<dbReference type="OrthoDB" id="498125at2759"/>
<keyword evidence="2" id="KW-0521">NADP</keyword>
<dbReference type="AlphaFoldDB" id="A0A7R8AHK3"/>
<dbReference type="PRINTS" id="PR00081">
    <property type="entry name" value="GDHRDH"/>
</dbReference>
<dbReference type="PRINTS" id="PR00080">
    <property type="entry name" value="SDRFAMILY"/>
</dbReference>
<dbReference type="PANTHER" id="PTHR42760:SF115">
    <property type="entry name" value="3-OXOACYL-[ACYL-CARRIER-PROTEIN] REDUCTASE FABG"/>
    <property type="match status" value="1"/>
</dbReference>
<name>A0A7R8AHK3_9EURO</name>
<proteinExistence type="inferred from homology"/>
<dbReference type="RefSeq" id="XP_041549874.1">
    <property type="nucleotide sequence ID" value="XM_041701574.1"/>
</dbReference>
<dbReference type="SUPFAM" id="SSF51735">
    <property type="entry name" value="NAD(P)-binding Rossmann-fold domains"/>
    <property type="match status" value="1"/>
</dbReference>
<keyword evidence="3" id="KW-0560">Oxidoreductase</keyword>
<dbReference type="InterPro" id="IPR036291">
    <property type="entry name" value="NAD(P)-bd_dom_sf"/>
</dbReference>
<organism evidence="4 5">
    <name type="scientific">Aspergillus puulaauensis</name>
    <dbReference type="NCBI Taxonomy" id="1220207"/>
    <lineage>
        <taxon>Eukaryota</taxon>
        <taxon>Fungi</taxon>
        <taxon>Dikarya</taxon>
        <taxon>Ascomycota</taxon>
        <taxon>Pezizomycotina</taxon>
        <taxon>Eurotiomycetes</taxon>
        <taxon>Eurotiomycetidae</taxon>
        <taxon>Eurotiales</taxon>
        <taxon>Aspergillaceae</taxon>
        <taxon>Aspergillus</taxon>
    </lineage>
</organism>